<feature type="region of interest" description="Disordered" evidence="1">
    <location>
        <begin position="56"/>
        <end position="82"/>
    </location>
</feature>
<sequence length="82" mass="8851">MLWSMLAVALGFLGITVLGLLGVRVFVEVRCLGRQVAHATERIGRAAGELERASLHLARTGDGLPRRRPAAEGEDTPRTPPH</sequence>
<organism evidence="2 3">
    <name type="scientific">Streptomyces sudanensis</name>
    <dbReference type="NCBI Taxonomy" id="436397"/>
    <lineage>
        <taxon>Bacteria</taxon>
        <taxon>Bacillati</taxon>
        <taxon>Actinomycetota</taxon>
        <taxon>Actinomycetes</taxon>
        <taxon>Kitasatosporales</taxon>
        <taxon>Streptomycetaceae</taxon>
        <taxon>Streptomyces</taxon>
    </lineage>
</organism>
<name>A0ABY4THX9_9ACTN</name>
<evidence type="ECO:0000256" key="1">
    <source>
        <dbReference type="SAM" id="MobiDB-lite"/>
    </source>
</evidence>
<reference evidence="2" key="1">
    <citation type="submission" date="2022-04" db="EMBL/GenBank/DDBJ databases">
        <title>Systematic whole-genome sequencing reveals an unexpected diversity among actinomycetoma pathogens and provides insights into their antibacterial susceptibilities.</title>
        <authorList>
            <person name="Watson A.K."/>
            <person name="Kepplinger B."/>
            <person name="Bakhiet S.M."/>
            <person name="Mhmoud N.A."/>
            <person name="Chapman J."/>
            <person name="Allenby N."/>
            <person name="Mickiewicz K."/>
            <person name="Goodfellow M."/>
            <person name="Fahal A.H."/>
            <person name="Errington J."/>
        </authorList>
    </citation>
    <scope>NUCLEOTIDE SEQUENCE</scope>
    <source>
        <strain evidence="2">SD 504</strain>
    </source>
</reference>
<gene>
    <name evidence="2" type="ORF">MW084_20620</name>
</gene>
<proteinExistence type="predicted"/>
<evidence type="ECO:0008006" key="4">
    <source>
        <dbReference type="Google" id="ProtNLM"/>
    </source>
</evidence>
<evidence type="ECO:0000313" key="2">
    <source>
        <dbReference type="EMBL" id="URN17938.1"/>
    </source>
</evidence>
<accession>A0ABY4THX9</accession>
<dbReference type="EMBL" id="CP095474">
    <property type="protein sequence ID" value="URN17938.1"/>
    <property type="molecule type" value="Genomic_DNA"/>
</dbReference>
<dbReference type="RefSeq" id="WP_010471293.1">
    <property type="nucleotide sequence ID" value="NZ_CP095474.1"/>
</dbReference>
<keyword evidence="3" id="KW-1185">Reference proteome</keyword>
<evidence type="ECO:0000313" key="3">
    <source>
        <dbReference type="Proteomes" id="UP001056383"/>
    </source>
</evidence>
<protein>
    <recommendedName>
        <fullName evidence="4">DUF948 domain-containing protein</fullName>
    </recommendedName>
</protein>
<feature type="compositionally biased region" description="Basic and acidic residues" evidence="1">
    <location>
        <begin position="69"/>
        <end position="82"/>
    </location>
</feature>
<dbReference type="Proteomes" id="UP001056383">
    <property type="component" value="Chromosome"/>
</dbReference>